<gene>
    <name evidence="1" type="ORF">CBER1_03555</name>
</gene>
<dbReference type="SUPFAM" id="SSF55729">
    <property type="entry name" value="Acyl-CoA N-acyltransferases (Nat)"/>
    <property type="match status" value="1"/>
</dbReference>
<accession>A0A2S6C882</accession>
<keyword evidence="2" id="KW-1185">Reference proteome</keyword>
<dbReference type="OrthoDB" id="3794209at2759"/>
<evidence type="ECO:0008006" key="3">
    <source>
        <dbReference type="Google" id="ProtNLM"/>
    </source>
</evidence>
<dbReference type="InterPro" id="IPR016181">
    <property type="entry name" value="Acyl_CoA_acyltransferase"/>
</dbReference>
<dbReference type="EMBL" id="PNEN01000528">
    <property type="protein sequence ID" value="PPJ55948.1"/>
    <property type="molecule type" value="Genomic_DNA"/>
</dbReference>
<proteinExistence type="predicted"/>
<reference evidence="2" key="1">
    <citation type="journal article" date="2017" name="bioRxiv">
        <title>Conservation of a gene cluster reveals novel cercosporin biosynthetic mechanisms and extends production to the genus Colletotrichum.</title>
        <authorList>
            <person name="de Jonge R."/>
            <person name="Ebert M.K."/>
            <person name="Huitt-Roehl C.R."/>
            <person name="Pal P."/>
            <person name="Suttle J.C."/>
            <person name="Spanner R.E."/>
            <person name="Neubauer J.D."/>
            <person name="Jurick W.M.II."/>
            <person name="Stott K.A."/>
            <person name="Secor G.A."/>
            <person name="Thomma B.P.H.J."/>
            <person name="Van de Peer Y."/>
            <person name="Townsend C.A."/>
            <person name="Bolton M.D."/>
        </authorList>
    </citation>
    <scope>NUCLEOTIDE SEQUENCE [LARGE SCALE GENOMIC DNA]</scope>
    <source>
        <strain evidence="2">CBS538.71</strain>
    </source>
</reference>
<dbReference type="AlphaFoldDB" id="A0A2S6C882"/>
<comment type="caution">
    <text evidence="1">The sequence shown here is derived from an EMBL/GenBank/DDBJ whole genome shotgun (WGS) entry which is preliminary data.</text>
</comment>
<organism evidence="1 2">
    <name type="scientific">Cercospora berteroae</name>
    <dbReference type="NCBI Taxonomy" id="357750"/>
    <lineage>
        <taxon>Eukaryota</taxon>
        <taxon>Fungi</taxon>
        <taxon>Dikarya</taxon>
        <taxon>Ascomycota</taxon>
        <taxon>Pezizomycotina</taxon>
        <taxon>Dothideomycetes</taxon>
        <taxon>Dothideomycetidae</taxon>
        <taxon>Mycosphaerellales</taxon>
        <taxon>Mycosphaerellaceae</taxon>
        <taxon>Cercospora</taxon>
    </lineage>
</organism>
<evidence type="ECO:0000313" key="1">
    <source>
        <dbReference type="EMBL" id="PPJ55948.1"/>
    </source>
</evidence>
<evidence type="ECO:0000313" key="2">
    <source>
        <dbReference type="Proteomes" id="UP000237631"/>
    </source>
</evidence>
<sequence length="239" mass="27141">MPIYLPRIPMAIGTITKTCPGPQLKDRDTITSIFSAAQIGTSRYLPNLVKTINDAFRQAHASKPELGMTTQGERLGSTEEFLANLSSDPESFILIISYPDSDNVIATVSYRRYHGRLKDRPVDRNTPWFRTSDVSPDTEEWEQKLMATDLSFQGYGLAAYMMKTGETEIGHRFHQKHVMAQGNGTAVPSKLKLVICTPLELTAQFYLRRGFTMDYQVWRGEGYNFHIAFMHRIIEHNSS</sequence>
<dbReference type="Proteomes" id="UP000237631">
    <property type="component" value="Unassembled WGS sequence"/>
</dbReference>
<name>A0A2S6C882_9PEZI</name>
<protein>
    <recommendedName>
        <fullName evidence="3">N-acetyltransferase domain-containing protein</fullName>
    </recommendedName>
</protein>